<reference evidence="3" key="1">
    <citation type="submission" date="2017-09" db="EMBL/GenBank/DDBJ databases">
        <title>Depth-based differentiation of microbial function through sediment-hosted aquifers and enrichment of novel symbionts in the deep terrestrial subsurface.</title>
        <authorList>
            <person name="Probst A.J."/>
            <person name="Ladd B."/>
            <person name="Jarett J.K."/>
            <person name="Geller-Mcgrath D.E."/>
            <person name="Sieber C.M.K."/>
            <person name="Emerson J.B."/>
            <person name="Anantharaman K."/>
            <person name="Thomas B.C."/>
            <person name="Malmstrom R."/>
            <person name="Stieglmeier M."/>
            <person name="Klingl A."/>
            <person name="Woyke T."/>
            <person name="Ryan C.M."/>
            <person name="Banfield J.F."/>
        </authorList>
    </citation>
    <scope>NUCLEOTIDE SEQUENCE [LARGE SCALE GENOMIC DNA]</scope>
</reference>
<accession>A0A2M8LBZ6</accession>
<dbReference type="GO" id="GO:0003887">
    <property type="term" value="F:DNA-directed DNA polymerase activity"/>
    <property type="evidence" value="ECO:0007669"/>
    <property type="project" value="InterPro"/>
</dbReference>
<dbReference type="AlphaFoldDB" id="A0A2M8LBZ6"/>
<comment type="caution">
    <text evidence="2">The sequence shown here is derived from an EMBL/GenBank/DDBJ whole genome shotgun (WGS) entry which is preliminary data.</text>
</comment>
<dbReference type="InterPro" id="IPR001098">
    <property type="entry name" value="DNA-dir_DNA_pol_A_palm_dom"/>
</dbReference>
<evidence type="ECO:0000313" key="2">
    <source>
        <dbReference type="EMBL" id="PJE74157.1"/>
    </source>
</evidence>
<dbReference type="PANTHER" id="PTHR10133">
    <property type="entry name" value="DNA POLYMERASE I"/>
    <property type="match status" value="1"/>
</dbReference>
<name>A0A2M8LBZ6_9BACT</name>
<dbReference type="GO" id="GO:0006261">
    <property type="term" value="P:DNA-templated DNA replication"/>
    <property type="evidence" value="ECO:0007669"/>
    <property type="project" value="InterPro"/>
</dbReference>
<dbReference type="Proteomes" id="UP000230959">
    <property type="component" value="Unassembled WGS sequence"/>
</dbReference>
<dbReference type="GO" id="GO:0003677">
    <property type="term" value="F:DNA binding"/>
    <property type="evidence" value="ECO:0007669"/>
    <property type="project" value="InterPro"/>
</dbReference>
<dbReference type="PANTHER" id="PTHR10133:SF62">
    <property type="entry name" value="DNA POLYMERASE THETA"/>
    <property type="match status" value="1"/>
</dbReference>
<organism evidence="2 3">
    <name type="scientific">Candidatus Terrybacteria bacterium CG10_big_fil_rev_8_21_14_0_10_41_10</name>
    <dbReference type="NCBI Taxonomy" id="1975026"/>
    <lineage>
        <taxon>Bacteria</taxon>
        <taxon>Candidatus Terryibacteriota</taxon>
    </lineage>
</organism>
<protein>
    <recommendedName>
        <fullName evidence="1">DNA-directed DNA polymerase family A palm domain-containing protein</fullName>
    </recommendedName>
</protein>
<dbReference type="Pfam" id="PF00476">
    <property type="entry name" value="DNA_pol_A"/>
    <property type="match status" value="1"/>
</dbReference>
<sequence length="74" mass="8026">AHDSLIKKGLAKKARLILQIHDELIFEIDDSVTAQASDVIKGEMENALGDKSKGIPILVDVKAGGNWGQMDKLK</sequence>
<dbReference type="InterPro" id="IPR043502">
    <property type="entry name" value="DNA/RNA_pol_sf"/>
</dbReference>
<evidence type="ECO:0000259" key="1">
    <source>
        <dbReference type="Pfam" id="PF00476"/>
    </source>
</evidence>
<dbReference type="GO" id="GO:0006302">
    <property type="term" value="P:double-strand break repair"/>
    <property type="evidence" value="ECO:0007669"/>
    <property type="project" value="TreeGrafter"/>
</dbReference>
<dbReference type="InterPro" id="IPR002298">
    <property type="entry name" value="DNA_polymerase_A"/>
</dbReference>
<evidence type="ECO:0000313" key="3">
    <source>
        <dbReference type="Proteomes" id="UP000230959"/>
    </source>
</evidence>
<feature type="domain" description="DNA-directed DNA polymerase family A palm" evidence="1">
    <location>
        <begin position="8"/>
        <end position="69"/>
    </location>
</feature>
<gene>
    <name evidence="2" type="ORF">COV02_00045</name>
</gene>
<feature type="non-terminal residue" evidence="2">
    <location>
        <position position="1"/>
    </location>
</feature>
<dbReference type="Gene3D" id="3.30.70.370">
    <property type="match status" value="1"/>
</dbReference>
<proteinExistence type="predicted"/>
<dbReference type="SUPFAM" id="SSF56672">
    <property type="entry name" value="DNA/RNA polymerases"/>
    <property type="match status" value="1"/>
</dbReference>
<dbReference type="EMBL" id="PFER01000001">
    <property type="protein sequence ID" value="PJE74157.1"/>
    <property type="molecule type" value="Genomic_DNA"/>
</dbReference>